<feature type="DNA-binding region" description="H-T-H motif" evidence="2">
    <location>
        <begin position="29"/>
        <end position="48"/>
    </location>
</feature>
<dbReference type="RefSeq" id="WP_151865991.1">
    <property type="nucleotide sequence ID" value="NZ_WBZB01000026.1"/>
</dbReference>
<dbReference type="Gene3D" id="1.10.10.60">
    <property type="entry name" value="Homeodomain-like"/>
    <property type="match status" value="1"/>
</dbReference>
<accession>A0A833HNH0</accession>
<comment type="caution">
    <text evidence="4">The sequence shown here is derived from an EMBL/GenBank/DDBJ whole genome shotgun (WGS) entry which is preliminary data.</text>
</comment>
<feature type="domain" description="HTH tetR-type" evidence="3">
    <location>
        <begin position="6"/>
        <end position="66"/>
    </location>
</feature>
<proteinExistence type="predicted"/>
<keyword evidence="5" id="KW-1185">Reference proteome</keyword>
<dbReference type="InterPro" id="IPR041490">
    <property type="entry name" value="KstR2_TetR_C"/>
</dbReference>
<dbReference type="Proteomes" id="UP000465601">
    <property type="component" value="Unassembled WGS sequence"/>
</dbReference>
<dbReference type="GO" id="GO:0003677">
    <property type="term" value="F:DNA binding"/>
    <property type="evidence" value="ECO:0007669"/>
    <property type="project" value="UniProtKB-UniRule"/>
</dbReference>
<dbReference type="InterPro" id="IPR009057">
    <property type="entry name" value="Homeodomain-like_sf"/>
</dbReference>
<dbReference type="SUPFAM" id="SSF48498">
    <property type="entry name" value="Tetracyclin repressor-like, C-terminal domain"/>
    <property type="match status" value="1"/>
</dbReference>
<dbReference type="Pfam" id="PF00440">
    <property type="entry name" value="TetR_N"/>
    <property type="match status" value="1"/>
</dbReference>
<dbReference type="PRINTS" id="PR00455">
    <property type="entry name" value="HTHTETR"/>
</dbReference>
<protein>
    <submittedName>
        <fullName evidence="4">TetR/AcrR family transcriptional regulator</fullName>
    </submittedName>
</protein>
<dbReference type="InterPro" id="IPR050624">
    <property type="entry name" value="HTH-type_Tx_Regulator"/>
</dbReference>
<gene>
    <name evidence="4" type="ORF">F8153_08805</name>
</gene>
<evidence type="ECO:0000313" key="5">
    <source>
        <dbReference type="Proteomes" id="UP000465601"/>
    </source>
</evidence>
<organism evidence="4 5">
    <name type="scientific">Alkaliphilus serpentinus</name>
    <dbReference type="NCBI Taxonomy" id="1482731"/>
    <lineage>
        <taxon>Bacteria</taxon>
        <taxon>Bacillati</taxon>
        <taxon>Bacillota</taxon>
        <taxon>Clostridia</taxon>
        <taxon>Peptostreptococcales</taxon>
        <taxon>Natronincolaceae</taxon>
        <taxon>Alkaliphilus</taxon>
    </lineage>
</organism>
<dbReference type="PANTHER" id="PTHR43479:SF11">
    <property type="entry name" value="ACREF_ENVCD OPERON REPRESSOR-RELATED"/>
    <property type="match status" value="1"/>
</dbReference>
<evidence type="ECO:0000256" key="2">
    <source>
        <dbReference type="PROSITE-ProRule" id="PRU00335"/>
    </source>
</evidence>
<dbReference type="SUPFAM" id="SSF46689">
    <property type="entry name" value="Homeodomain-like"/>
    <property type="match status" value="1"/>
</dbReference>
<dbReference type="Gene3D" id="1.10.357.10">
    <property type="entry name" value="Tetracycline Repressor, domain 2"/>
    <property type="match status" value="1"/>
</dbReference>
<dbReference type="InterPro" id="IPR023772">
    <property type="entry name" value="DNA-bd_HTH_TetR-type_CS"/>
</dbReference>
<reference evidence="4 5" key="1">
    <citation type="submission" date="2019-10" db="EMBL/GenBank/DDBJ databases">
        <title>Alkaliphilus serpentinus sp. nov. and Alkaliphilus pronyensis sp. nov., two novel anaerobic alkaliphilic species isolated from the serpentinized-hosted hydrothermal field of the Prony Bay (New Caledonia).</title>
        <authorList>
            <person name="Postec A."/>
        </authorList>
    </citation>
    <scope>NUCLEOTIDE SEQUENCE [LARGE SCALE GENOMIC DNA]</scope>
    <source>
        <strain evidence="4 5">LacT</strain>
    </source>
</reference>
<dbReference type="PROSITE" id="PS01081">
    <property type="entry name" value="HTH_TETR_1"/>
    <property type="match status" value="1"/>
</dbReference>
<evidence type="ECO:0000259" key="3">
    <source>
        <dbReference type="PROSITE" id="PS50977"/>
    </source>
</evidence>
<evidence type="ECO:0000313" key="4">
    <source>
        <dbReference type="EMBL" id="KAB3529689.1"/>
    </source>
</evidence>
<dbReference type="PROSITE" id="PS50977">
    <property type="entry name" value="HTH_TETR_2"/>
    <property type="match status" value="1"/>
</dbReference>
<dbReference type="InterPro" id="IPR001647">
    <property type="entry name" value="HTH_TetR"/>
</dbReference>
<evidence type="ECO:0000256" key="1">
    <source>
        <dbReference type="ARBA" id="ARBA00023125"/>
    </source>
</evidence>
<dbReference type="InterPro" id="IPR036271">
    <property type="entry name" value="Tet_transcr_reg_TetR-rel_C_sf"/>
</dbReference>
<dbReference type="OrthoDB" id="9812993at2"/>
<dbReference type="AlphaFoldDB" id="A0A833HNH0"/>
<name>A0A833HNH0_9FIRM</name>
<dbReference type="PANTHER" id="PTHR43479">
    <property type="entry name" value="ACREF/ENVCD OPERON REPRESSOR-RELATED"/>
    <property type="match status" value="1"/>
</dbReference>
<sequence length="193" mass="21589">MVTQRGKRQIEIIEAALKVFGENGFFQGTMEEVAKEAGIGKATIYEYFSSKKELFQEMLVYFVEDYITGAHDATEKENTVRSKLIALTEYNIAFVKSKADTLQRMTSRSEHVSEDFKCKIFNIKQTVCSIALKIVEKGIETGELRSDLDKNIAALIIIGALNSVSTEYIFNEEIASNTINTSTFVDILLSGLS</sequence>
<dbReference type="EMBL" id="WBZB01000026">
    <property type="protein sequence ID" value="KAB3529689.1"/>
    <property type="molecule type" value="Genomic_DNA"/>
</dbReference>
<keyword evidence="1 2" id="KW-0238">DNA-binding</keyword>
<dbReference type="Pfam" id="PF17932">
    <property type="entry name" value="TetR_C_24"/>
    <property type="match status" value="1"/>
</dbReference>